<evidence type="ECO:0000313" key="4">
    <source>
        <dbReference type="Proteomes" id="UP001589774"/>
    </source>
</evidence>
<organism evidence="3 4">
    <name type="scientific">Olivibacter oleidegradans</name>
    <dbReference type="NCBI Taxonomy" id="760123"/>
    <lineage>
        <taxon>Bacteria</taxon>
        <taxon>Pseudomonadati</taxon>
        <taxon>Bacteroidota</taxon>
        <taxon>Sphingobacteriia</taxon>
        <taxon>Sphingobacteriales</taxon>
        <taxon>Sphingobacteriaceae</taxon>
        <taxon>Olivibacter</taxon>
    </lineage>
</organism>
<gene>
    <name evidence="3" type="ORF">ACFFI0_04355</name>
</gene>
<accession>A0ABV6HF50</accession>
<dbReference type="Proteomes" id="UP001589774">
    <property type="component" value="Unassembled WGS sequence"/>
</dbReference>
<name>A0ABV6HF50_9SPHI</name>
<dbReference type="Gene3D" id="1.50.10.140">
    <property type="match status" value="1"/>
</dbReference>
<proteinExistence type="predicted"/>
<evidence type="ECO:0000256" key="1">
    <source>
        <dbReference type="SAM" id="SignalP"/>
    </source>
</evidence>
<dbReference type="InterPro" id="IPR019282">
    <property type="entry name" value="Glycoamylase-like_cons_dom"/>
</dbReference>
<keyword evidence="1" id="KW-0732">Signal</keyword>
<sequence length="455" mass="51445">MKVSSYVLLLAILSLSFSCSQSPSNKEAQQSEEKTDTLSNDSLLTLVQQQTFQYFWEGAEKTSGLARERIHLDGVYPENDQDVVTIGGGGFGVMNILVGMERGFITRQAGVQRLEQIVNYLEKADRFHGAWPHWLHGPTGKVKPFGQKDNGGDLVETAFMAQSLLCVRQYLAGGNEQEKAVADKADQLWKEIDWSWYRKGGQNVLYWHWSPEYGWEMNFPVTGYNECLIMYVLAAASPTHGVPAAVYHEGWAKSGKIKTDAEQYGHKIVLDFNGHKGTVGPMFWAHYSYLGLDPRGLKDQYADYWELNKNQTLIQRQYCIENPKHFKGYGANAWGLTASYSVKGYAGHSPKEDLGVISPTAALSSYPYTPEYSMEVIRYLYDQLGNKVWGKYGFYDAYSETDNWFPQRYLAIDQGPIPVMIENERSGLLWNLFMSAPEVKEGLKKLGFSSSQHTL</sequence>
<dbReference type="PIRSF" id="PIRSF028431">
    <property type="entry name" value="UCP028431"/>
    <property type="match status" value="1"/>
</dbReference>
<feature type="chain" id="PRO_5045140454" evidence="1">
    <location>
        <begin position="21"/>
        <end position="455"/>
    </location>
</feature>
<feature type="signal peptide" evidence="1">
    <location>
        <begin position="1"/>
        <end position="20"/>
    </location>
</feature>
<dbReference type="Pfam" id="PF10091">
    <property type="entry name" value="Glycoamylase"/>
    <property type="match status" value="1"/>
</dbReference>
<dbReference type="EMBL" id="JBHLWO010000001">
    <property type="protein sequence ID" value="MFC0317525.1"/>
    <property type="molecule type" value="Genomic_DNA"/>
</dbReference>
<dbReference type="InterPro" id="IPR016883">
    <property type="entry name" value="UCP028431"/>
</dbReference>
<dbReference type="PROSITE" id="PS51257">
    <property type="entry name" value="PROKAR_LIPOPROTEIN"/>
    <property type="match status" value="1"/>
</dbReference>
<reference evidence="3 4" key="1">
    <citation type="submission" date="2024-09" db="EMBL/GenBank/DDBJ databases">
        <authorList>
            <person name="Sun Q."/>
            <person name="Mori K."/>
        </authorList>
    </citation>
    <scope>NUCLEOTIDE SEQUENCE [LARGE SCALE GENOMIC DNA]</scope>
    <source>
        <strain evidence="3 4">CCM 7765</strain>
    </source>
</reference>
<keyword evidence="4" id="KW-1185">Reference proteome</keyword>
<feature type="domain" description="Glycoamylase-like" evidence="2">
    <location>
        <begin position="218"/>
        <end position="436"/>
    </location>
</feature>
<evidence type="ECO:0000313" key="3">
    <source>
        <dbReference type="EMBL" id="MFC0317525.1"/>
    </source>
</evidence>
<evidence type="ECO:0000259" key="2">
    <source>
        <dbReference type="Pfam" id="PF10091"/>
    </source>
</evidence>
<dbReference type="RefSeq" id="WP_130854566.1">
    <property type="nucleotide sequence ID" value="NZ_JBHLWO010000001.1"/>
</dbReference>
<protein>
    <submittedName>
        <fullName evidence="3">Glucoamylase family protein</fullName>
    </submittedName>
</protein>
<comment type="caution">
    <text evidence="3">The sequence shown here is derived from an EMBL/GenBank/DDBJ whole genome shotgun (WGS) entry which is preliminary data.</text>
</comment>